<evidence type="ECO:0000256" key="1">
    <source>
        <dbReference type="ARBA" id="ARBA00011764"/>
    </source>
</evidence>
<keyword evidence="6" id="KW-0175">Coiled coil</keyword>
<feature type="coiled-coil region" evidence="6">
    <location>
        <begin position="60"/>
        <end position="87"/>
    </location>
</feature>
<feature type="coiled-coil region" evidence="6">
    <location>
        <begin position="301"/>
        <end position="335"/>
    </location>
</feature>
<dbReference type="InterPro" id="IPR001005">
    <property type="entry name" value="SANT/Myb"/>
</dbReference>
<feature type="domain" description="Myb-like" evidence="8">
    <location>
        <begin position="10"/>
        <end position="80"/>
    </location>
</feature>
<comment type="subunit">
    <text evidence="1">Self-associates forming complexes of several hundred monomers.</text>
</comment>
<evidence type="ECO:0000259" key="8">
    <source>
        <dbReference type="SMART" id="SM00717"/>
    </source>
</evidence>
<dbReference type="Pfam" id="PF13873">
    <property type="entry name" value="Myb_DNA-bind_5"/>
    <property type="match status" value="1"/>
</dbReference>
<feature type="compositionally biased region" description="Polar residues" evidence="7">
    <location>
        <begin position="225"/>
        <end position="239"/>
    </location>
</feature>
<dbReference type="PANTHER" id="PTHR23098">
    <property type="entry name" value="AGAP001331-PA-RELATED"/>
    <property type="match status" value="1"/>
</dbReference>
<dbReference type="EMBL" id="CAACVG010007057">
    <property type="protein sequence ID" value="VEN43407.1"/>
    <property type="molecule type" value="Genomic_DNA"/>
</dbReference>
<dbReference type="InterPro" id="IPR028002">
    <property type="entry name" value="Myb_DNA-bind_5"/>
</dbReference>
<evidence type="ECO:0000256" key="4">
    <source>
        <dbReference type="ARBA" id="ARBA00023163"/>
    </source>
</evidence>
<keyword evidence="3" id="KW-0805">Transcription regulation</keyword>
<dbReference type="GO" id="GO:0005634">
    <property type="term" value="C:nucleus"/>
    <property type="evidence" value="ECO:0007669"/>
    <property type="project" value="TreeGrafter"/>
</dbReference>
<gene>
    <name evidence="9" type="ORF">CALMAC_LOCUS6560</name>
</gene>
<evidence type="ECO:0000313" key="9">
    <source>
        <dbReference type="EMBL" id="VEN43407.1"/>
    </source>
</evidence>
<evidence type="ECO:0000256" key="6">
    <source>
        <dbReference type="SAM" id="Coils"/>
    </source>
</evidence>
<name>A0A653C684_CALMS</name>
<dbReference type="AlphaFoldDB" id="A0A653C684"/>
<evidence type="ECO:0000313" key="10">
    <source>
        <dbReference type="Proteomes" id="UP000410492"/>
    </source>
</evidence>
<dbReference type="Proteomes" id="UP000410492">
    <property type="component" value="Unassembled WGS sequence"/>
</dbReference>
<accession>A0A653C684</accession>
<keyword evidence="4" id="KW-0804">Transcription</keyword>
<feature type="region of interest" description="Disordered" evidence="7">
    <location>
        <begin position="214"/>
        <end position="259"/>
    </location>
</feature>
<comment type="function">
    <text evidence="5">Involved in transvection phenomena (= synapsis-dependent gene expression), where the synaptic pairing of chromosomes carrying genes with which zeste interacts influences the expression of these genes. Zeste binds to DNA and stimulates transcription from a nearby promoter.</text>
</comment>
<dbReference type="SMART" id="SM00717">
    <property type="entry name" value="SANT"/>
    <property type="match status" value="1"/>
</dbReference>
<sequence>MSSNKAKRARGSNFTKEEELLLVRTVAKFGNIIECKVTDKINNKEKHETWQKIMLCVNANNSCLRTVEQLRVKYENLKSKARKVMAQHRLVIPGTGGGPENIELLDPVLKAVLEIINKNTVAKSYSPVGSDSLTTQYVMQPPKYEIPFSDEEGPTLSSPSEQYVMQDPKDEIVFSDEEITTLSHPSEDISKEVLDDYMTSNDKTQLIKSYMATDSEPEVHDNTSKQDQNIDVDSLTSKKCSSKRKRHELKEDRNNAEQPTASKIWESYTSRKHRSCMSKKRKAFISSLKKAYYENKILFAKEEIKRSKLEQEAIIEKIQRDNERNSRERETHRKRMELLYLEIEMKKRMLK</sequence>
<evidence type="ECO:0000256" key="2">
    <source>
        <dbReference type="ARBA" id="ARBA00016807"/>
    </source>
</evidence>
<dbReference type="PANTHER" id="PTHR23098:SF16">
    <property type="entry name" value="REGULATORY PROTEIN ZESTE"/>
    <property type="match status" value="1"/>
</dbReference>
<protein>
    <recommendedName>
        <fullName evidence="2">Regulatory protein zeste</fullName>
    </recommendedName>
</protein>
<evidence type="ECO:0000256" key="3">
    <source>
        <dbReference type="ARBA" id="ARBA00023015"/>
    </source>
</evidence>
<evidence type="ECO:0000256" key="5">
    <source>
        <dbReference type="ARBA" id="ARBA00025466"/>
    </source>
</evidence>
<reference evidence="9 10" key="1">
    <citation type="submission" date="2019-01" db="EMBL/GenBank/DDBJ databases">
        <authorList>
            <person name="Sayadi A."/>
        </authorList>
    </citation>
    <scope>NUCLEOTIDE SEQUENCE [LARGE SCALE GENOMIC DNA]</scope>
</reference>
<evidence type="ECO:0000256" key="7">
    <source>
        <dbReference type="SAM" id="MobiDB-lite"/>
    </source>
</evidence>
<keyword evidence="10" id="KW-1185">Reference proteome</keyword>
<dbReference type="OrthoDB" id="6768743at2759"/>
<organism evidence="9 10">
    <name type="scientific">Callosobruchus maculatus</name>
    <name type="common">Southern cowpea weevil</name>
    <name type="synonym">Pulse bruchid</name>
    <dbReference type="NCBI Taxonomy" id="64391"/>
    <lineage>
        <taxon>Eukaryota</taxon>
        <taxon>Metazoa</taxon>
        <taxon>Ecdysozoa</taxon>
        <taxon>Arthropoda</taxon>
        <taxon>Hexapoda</taxon>
        <taxon>Insecta</taxon>
        <taxon>Pterygota</taxon>
        <taxon>Neoptera</taxon>
        <taxon>Endopterygota</taxon>
        <taxon>Coleoptera</taxon>
        <taxon>Polyphaga</taxon>
        <taxon>Cucujiformia</taxon>
        <taxon>Chrysomeloidea</taxon>
        <taxon>Chrysomelidae</taxon>
        <taxon>Bruchinae</taxon>
        <taxon>Bruchini</taxon>
        <taxon>Callosobruchus</taxon>
    </lineage>
</organism>
<proteinExistence type="predicted"/>